<dbReference type="InterPro" id="IPR001005">
    <property type="entry name" value="SANT/Myb"/>
</dbReference>
<feature type="compositionally biased region" description="Polar residues" evidence="1">
    <location>
        <begin position="170"/>
        <end position="180"/>
    </location>
</feature>
<dbReference type="PANTHER" id="PTHR12243">
    <property type="entry name" value="MADF DOMAIN TRANSCRIPTION FACTOR"/>
    <property type="match status" value="1"/>
</dbReference>
<dbReference type="PROSITE" id="PS51029">
    <property type="entry name" value="MADF"/>
    <property type="match status" value="1"/>
</dbReference>
<dbReference type="SMART" id="SM00595">
    <property type="entry name" value="MADF"/>
    <property type="match status" value="1"/>
</dbReference>
<feature type="domain" description="Myb-like" evidence="2">
    <location>
        <begin position="1"/>
        <end position="61"/>
    </location>
</feature>
<dbReference type="PROSITE" id="PS50090">
    <property type="entry name" value="MYB_LIKE"/>
    <property type="match status" value="1"/>
</dbReference>
<feature type="domain" description="MADF" evidence="3">
    <location>
        <begin position="10"/>
        <end position="96"/>
    </location>
</feature>
<evidence type="ECO:0000313" key="4">
    <source>
        <dbReference type="EMBL" id="GBP29051.1"/>
    </source>
</evidence>
<proteinExistence type="predicted"/>
<feature type="compositionally biased region" description="Polar residues" evidence="1">
    <location>
        <begin position="243"/>
        <end position="259"/>
    </location>
</feature>
<dbReference type="OrthoDB" id="10262320at2759"/>
<dbReference type="InterPro" id="IPR006578">
    <property type="entry name" value="MADF-dom"/>
</dbReference>
<dbReference type="AlphaFoldDB" id="A0A4C1URG4"/>
<organism evidence="4 5">
    <name type="scientific">Eumeta variegata</name>
    <name type="common">Bagworm moth</name>
    <name type="synonym">Eumeta japonica</name>
    <dbReference type="NCBI Taxonomy" id="151549"/>
    <lineage>
        <taxon>Eukaryota</taxon>
        <taxon>Metazoa</taxon>
        <taxon>Ecdysozoa</taxon>
        <taxon>Arthropoda</taxon>
        <taxon>Hexapoda</taxon>
        <taxon>Insecta</taxon>
        <taxon>Pterygota</taxon>
        <taxon>Neoptera</taxon>
        <taxon>Endopterygota</taxon>
        <taxon>Lepidoptera</taxon>
        <taxon>Glossata</taxon>
        <taxon>Ditrysia</taxon>
        <taxon>Tineoidea</taxon>
        <taxon>Psychidae</taxon>
        <taxon>Oiketicinae</taxon>
        <taxon>Eumeta</taxon>
    </lineage>
</organism>
<gene>
    <name evidence="4" type="primary">Adf1</name>
    <name evidence="4" type="ORF">EVAR_10867_1</name>
</gene>
<feature type="compositionally biased region" description="Basic residues" evidence="1">
    <location>
        <begin position="149"/>
        <end position="158"/>
    </location>
</feature>
<accession>A0A4C1URG4</accession>
<evidence type="ECO:0000259" key="2">
    <source>
        <dbReference type="PROSITE" id="PS50090"/>
    </source>
</evidence>
<dbReference type="EMBL" id="BGZK01000215">
    <property type="protein sequence ID" value="GBP29051.1"/>
    <property type="molecule type" value="Genomic_DNA"/>
</dbReference>
<dbReference type="Pfam" id="PF10545">
    <property type="entry name" value="MADF_DNA_bdg"/>
    <property type="match status" value="1"/>
</dbReference>
<feature type="region of interest" description="Disordered" evidence="1">
    <location>
        <begin position="148"/>
        <end position="183"/>
    </location>
</feature>
<dbReference type="PANTHER" id="PTHR12243:SF67">
    <property type="entry name" value="COREPRESSOR OF PANGOLIN, ISOFORM A-RELATED"/>
    <property type="match status" value="1"/>
</dbReference>
<dbReference type="Proteomes" id="UP000299102">
    <property type="component" value="Unassembled WGS sequence"/>
</dbReference>
<evidence type="ECO:0000313" key="5">
    <source>
        <dbReference type="Proteomes" id="UP000299102"/>
    </source>
</evidence>
<name>A0A4C1URG4_EUMVA</name>
<evidence type="ECO:0000256" key="1">
    <source>
        <dbReference type="SAM" id="MobiDB-lite"/>
    </source>
</evidence>
<keyword evidence="5" id="KW-1185">Reference proteome</keyword>
<feature type="compositionally biased region" description="Basic and acidic residues" evidence="1">
    <location>
        <begin position="159"/>
        <end position="168"/>
    </location>
</feature>
<comment type="caution">
    <text evidence="4">The sequence shown here is derived from an EMBL/GenBank/DDBJ whole genome shotgun (WGS) entry which is preliminary data.</text>
</comment>
<evidence type="ECO:0000259" key="3">
    <source>
        <dbReference type="PROSITE" id="PS51029"/>
    </source>
</evidence>
<reference evidence="4 5" key="1">
    <citation type="journal article" date="2019" name="Commun. Biol.">
        <title>The bagworm genome reveals a unique fibroin gene that provides high tensile strength.</title>
        <authorList>
            <person name="Kono N."/>
            <person name="Nakamura H."/>
            <person name="Ohtoshi R."/>
            <person name="Tomita M."/>
            <person name="Numata K."/>
            <person name="Arakawa K."/>
        </authorList>
    </citation>
    <scope>NUCLEOTIDE SEQUENCE [LARGE SCALE GENOMIC DNA]</scope>
</reference>
<feature type="region of interest" description="Disordered" evidence="1">
    <location>
        <begin position="231"/>
        <end position="259"/>
    </location>
</feature>
<dbReference type="InterPro" id="IPR039353">
    <property type="entry name" value="TF_Adf1"/>
</dbReference>
<protein>
    <submittedName>
        <fullName evidence="4">Transcription factor Adf-1</fullName>
    </submittedName>
</protein>
<feature type="compositionally biased region" description="Basic and acidic residues" evidence="1">
    <location>
        <begin position="231"/>
        <end position="242"/>
    </location>
</feature>
<sequence>MPFSEKLDIKLIKLVQKNPILYDHSHEHYMDFNAREVIWQKIGDELKRPASQCKSRWINIRDINRRILRNRLKNPQKRGNPYKYDRELAFMKQFYRDITIQSVDFSESIVDTKFVTTSDADVSPQEEYLGDEYNSDVSEAKNIISSNTKWKKKKRKHKSSDDFTRDDPAASSSKYSNDASQIDLDPSDQIDAFLLTVGATLRTFSPYHLNLAKSKIFAIVQEHDLQQIVERQNHSSTSDDIRTSPQTNFKNSLNDDQML</sequence>